<organism evidence="2 3">
    <name type="scientific">Diploptera punctata</name>
    <name type="common">Pacific beetle cockroach</name>
    <dbReference type="NCBI Taxonomy" id="6984"/>
    <lineage>
        <taxon>Eukaryota</taxon>
        <taxon>Metazoa</taxon>
        <taxon>Ecdysozoa</taxon>
        <taxon>Arthropoda</taxon>
        <taxon>Hexapoda</taxon>
        <taxon>Insecta</taxon>
        <taxon>Pterygota</taxon>
        <taxon>Neoptera</taxon>
        <taxon>Polyneoptera</taxon>
        <taxon>Dictyoptera</taxon>
        <taxon>Blattodea</taxon>
        <taxon>Blaberoidea</taxon>
        <taxon>Blaberidae</taxon>
        <taxon>Diplopterinae</taxon>
        <taxon>Diploptera</taxon>
    </lineage>
</organism>
<dbReference type="AlphaFoldDB" id="A0AAD8E489"/>
<name>A0AAD8E489_DIPPU</name>
<keyword evidence="3" id="KW-1185">Reference proteome</keyword>
<reference evidence="2" key="2">
    <citation type="submission" date="2023-05" db="EMBL/GenBank/DDBJ databases">
        <authorList>
            <person name="Fouks B."/>
        </authorList>
    </citation>
    <scope>NUCLEOTIDE SEQUENCE</scope>
    <source>
        <strain evidence="2">Stay&amp;Tobe</strain>
        <tissue evidence="2">Testes</tissue>
    </source>
</reference>
<gene>
    <name evidence="2" type="ORF">L9F63_006913</name>
</gene>
<comment type="caution">
    <text evidence="2">The sequence shown here is derived from an EMBL/GenBank/DDBJ whole genome shotgun (WGS) entry which is preliminary data.</text>
</comment>
<sequence length="133" mass="15505">PILSLLGSLVILPVNEPNSLLNLINYDRIINTEIDCDILNMTYSLRQLVRIVRTLSVEYQQKSKLHRVLRIKENPKDGHRPTILVTISWKFNYGYQPNQRRPNQRRVSMDTSRTRGDRTRGEVFLVSISSKTL</sequence>
<evidence type="ECO:0000313" key="2">
    <source>
        <dbReference type="EMBL" id="KAJ9576224.1"/>
    </source>
</evidence>
<proteinExistence type="predicted"/>
<feature type="non-terminal residue" evidence="2">
    <location>
        <position position="1"/>
    </location>
</feature>
<reference evidence="2" key="1">
    <citation type="journal article" date="2023" name="IScience">
        <title>Live-bearing cockroach genome reveals convergent evolutionary mechanisms linked to viviparity in insects and beyond.</title>
        <authorList>
            <person name="Fouks B."/>
            <person name="Harrison M.C."/>
            <person name="Mikhailova A.A."/>
            <person name="Marchal E."/>
            <person name="English S."/>
            <person name="Carruthers M."/>
            <person name="Jennings E.C."/>
            <person name="Chiamaka E.L."/>
            <person name="Frigard R.A."/>
            <person name="Pippel M."/>
            <person name="Attardo G.M."/>
            <person name="Benoit J.B."/>
            <person name="Bornberg-Bauer E."/>
            <person name="Tobe S.S."/>
        </authorList>
    </citation>
    <scope>NUCLEOTIDE SEQUENCE</scope>
    <source>
        <strain evidence="2">Stay&amp;Tobe</strain>
    </source>
</reference>
<dbReference type="Proteomes" id="UP001233999">
    <property type="component" value="Unassembled WGS sequence"/>
</dbReference>
<feature type="region of interest" description="Disordered" evidence="1">
    <location>
        <begin position="96"/>
        <end position="116"/>
    </location>
</feature>
<protein>
    <submittedName>
        <fullName evidence="2">Uncharacterized protein</fullName>
    </submittedName>
</protein>
<feature type="non-terminal residue" evidence="2">
    <location>
        <position position="133"/>
    </location>
</feature>
<dbReference type="EMBL" id="JASPKZ010009804">
    <property type="protein sequence ID" value="KAJ9576224.1"/>
    <property type="molecule type" value="Genomic_DNA"/>
</dbReference>
<accession>A0AAD8E489</accession>
<evidence type="ECO:0000313" key="3">
    <source>
        <dbReference type="Proteomes" id="UP001233999"/>
    </source>
</evidence>
<evidence type="ECO:0000256" key="1">
    <source>
        <dbReference type="SAM" id="MobiDB-lite"/>
    </source>
</evidence>